<dbReference type="Pfam" id="PF13424">
    <property type="entry name" value="TPR_12"/>
    <property type="match status" value="1"/>
</dbReference>
<dbReference type="EMBL" id="JBAFSM010000123">
    <property type="protein sequence ID" value="MEG3440446.1"/>
    <property type="molecule type" value="Genomic_DNA"/>
</dbReference>
<dbReference type="RefSeq" id="WP_332867915.1">
    <property type="nucleotide sequence ID" value="NZ_JBAFSM010000123.1"/>
</dbReference>
<keyword evidence="3" id="KW-1185">Reference proteome</keyword>
<reference evidence="2 3" key="1">
    <citation type="submission" date="2024-01" db="EMBL/GenBank/DDBJ databases">
        <title>Genomic insights into the taxonomy and metabolism of the cyanobacterium Pannus brasiliensis CCIBt3594.</title>
        <authorList>
            <person name="Machado M."/>
            <person name="Botero N.B."/>
            <person name="Andreote A.P.D."/>
            <person name="Feitosa A.M.T."/>
            <person name="Popin R."/>
            <person name="Sivonen K."/>
            <person name="Fiore M.F."/>
        </authorList>
    </citation>
    <scope>NUCLEOTIDE SEQUENCE [LARGE SCALE GENOMIC DNA]</scope>
    <source>
        <strain evidence="2 3">CCIBt3594</strain>
    </source>
</reference>
<keyword evidence="1" id="KW-0802">TPR repeat</keyword>
<dbReference type="InterPro" id="IPR019734">
    <property type="entry name" value="TPR_rpt"/>
</dbReference>
<feature type="repeat" description="TPR" evidence="1">
    <location>
        <begin position="22"/>
        <end position="55"/>
    </location>
</feature>
<proteinExistence type="predicted"/>
<dbReference type="Proteomes" id="UP001328733">
    <property type="component" value="Unassembled WGS sequence"/>
</dbReference>
<organism evidence="2 3">
    <name type="scientific">Pannus brasiliensis CCIBt3594</name>
    <dbReference type="NCBI Taxonomy" id="1427578"/>
    <lineage>
        <taxon>Bacteria</taxon>
        <taxon>Bacillati</taxon>
        <taxon>Cyanobacteriota</taxon>
        <taxon>Cyanophyceae</taxon>
        <taxon>Oscillatoriophycideae</taxon>
        <taxon>Chroococcales</taxon>
        <taxon>Microcystaceae</taxon>
        <taxon>Pannus</taxon>
    </lineage>
</organism>
<dbReference type="Gene3D" id="1.25.40.10">
    <property type="entry name" value="Tetratricopeptide repeat domain"/>
    <property type="match status" value="1"/>
</dbReference>
<dbReference type="PANTHER" id="PTHR10098:SF106">
    <property type="entry name" value="TETRATRICOPEPTIDE REPEAT PROTEIN 28-LIKE PROTEIN"/>
    <property type="match status" value="1"/>
</dbReference>
<dbReference type="PANTHER" id="PTHR10098">
    <property type="entry name" value="RAPSYN-RELATED"/>
    <property type="match status" value="1"/>
</dbReference>
<gene>
    <name evidence="2" type="ORF">V0288_25240</name>
</gene>
<sequence length="70" mass="8207">ARENYRQALAIYVEFGDRFSQASTYHQLGIVAQELREFEEARENYRQALAIFVEFGDRFSQASTYHQLGI</sequence>
<dbReference type="InterPro" id="IPR011990">
    <property type="entry name" value="TPR-like_helical_dom_sf"/>
</dbReference>
<evidence type="ECO:0000256" key="1">
    <source>
        <dbReference type="PROSITE-ProRule" id="PRU00339"/>
    </source>
</evidence>
<accession>A0AAW9R0I5</accession>
<comment type="caution">
    <text evidence="2">The sequence shown here is derived from an EMBL/GenBank/DDBJ whole genome shotgun (WGS) entry which is preliminary data.</text>
</comment>
<dbReference type="PROSITE" id="PS50005">
    <property type="entry name" value="TPR"/>
    <property type="match status" value="1"/>
</dbReference>
<dbReference type="SMART" id="SM00028">
    <property type="entry name" value="TPR"/>
    <property type="match status" value="1"/>
</dbReference>
<protein>
    <submittedName>
        <fullName evidence="2">Tetratricopeptide repeat protein</fullName>
    </submittedName>
</protein>
<dbReference type="AlphaFoldDB" id="A0AAW9R0I5"/>
<evidence type="ECO:0000313" key="2">
    <source>
        <dbReference type="EMBL" id="MEG3440446.1"/>
    </source>
</evidence>
<feature type="non-terminal residue" evidence="2">
    <location>
        <position position="70"/>
    </location>
</feature>
<feature type="non-terminal residue" evidence="2">
    <location>
        <position position="1"/>
    </location>
</feature>
<evidence type="ECO:0000313" key="3">
    <source>
        <dbReference type="Proteomes" id="UP001328733"/>
    </source>
</evidence>
<name>A0AAW9R0I5_9CHRO</name>
<dbReference type="SUPFAM" id="SSF48452">
    <property type="entry name" value="TPR-like"/>
    <property type="match status" value="1"/>
</dbReference>